<protein>
    <submittedName>
        <fullName evidence="2">Uncharacterized protein</fullName>
    </submittedName>
</protein>
<comment type="caution">
    <text evidence="2">The sequence shown here is derived from an EMBL/GenBank/DDBJ whole genome shotgun (WGS) entry which is preliminary data.</text>
</comment>
<sequence>MCTITSQNTRRFFVFSMHLCTITSQNTIQFLCFFSSFSAFLFLLYSSQIKIKICKITIQSFAFCTFIHSSSLLNSSGLRLWPLHSRWDYCSYFADLGYLSLVAVLLSQLCYKKKGQGW</sequence>
<proteinExistence type="predicted"/>
<evidence type="ECO:0000313" key="3">
    <source>
        <dbReference type="Proteomes" id="UP000238479"/>
    </source>
</evidence>
<gene>
    <name evidence="2" type="ORF">RchiOBHm_Chr7g0201221</name>
</gene>
<organism evidence="2 3">
    <name type="scientific">Rosa chinensis</name>
    <name type="common">China rose</name>
    <dbReference type="NCBI Taxonomy" id="74649"/>
    <lineage>
        <taxon>Eukaryota</taxon>
        <taxon>Viridiplantae</taxon>
        <taxon>Streptophyta</taxon>
        <taxon>Embryophyta</taxon>
        <taxon>Tracheophyta</taxon>
        <taxon>Spermatophyta</taxon>
        <taxon>Magnoliopsida</taxon>
        <taxon>eudicotyledons</taxon>
        <taxon>Gunneridae</taxon>
        <taxon>Pentapetalae</taxon>
        <taxon>rosids</taxon>
        <taxon>fabids</taxon>
        <taxon>Rosales</taxon>
        <taxon>Rosaceae</taxon>
        <taxon>Rosoideae</taxon>
        <taxon>Rosoideae incertae sedis</taxon>
        <taxon>Rosa</taxon>
    </lineage>
</organism>
<evidence type="ECO:0000313" key="2">
    <source>
        <dbReference type="EMBL" id="PRQ18014.1"/>
    </source>
</evidence>
<dbReference type="EMBL" id="PDCK01000045">
    <property type="protein sequence ID" value="PRQ18014.1"/>
    <property type="molecule type" value="Genomic_DNA"/>
</dbReference>
<accession>A0A2P6P7V9</accession>
<keyword evidence="1" id="KW-0472">Membrane</keyword>
<feature type="transmembrane region" description="Helical" evidence="1">
    <location>
        <begin position="92"/>
        <end position="111"/>
    </location>
</feature>
<dbReference type="Proteomes" id="UP000238479">
    <property type="component" value="Chromosome 7"/>
</dbReference>
<dbReference type="AlphaFoldDB" id="A0A2P6P7V9"/>
<evidence type="ECO:0000256" key="1">
    <source>
        <dbReference type="SAM" id="Phobius"/>
    </source>
</evidence>
<keyword evidence="1" id="KW-0812">Transmembrane</keyword>
<name>A0A2P6P7V9_ROSCH</name>
<keyword evidence="3" id="KW-1185">Reference proteome</keyword>
<reference evidence="2 3" key="1">
    <citation type="journal article" date="2018" name="Nat. Genet.">
        <title>The Rosa genome provides new insights in the design of modern roses.</title>
        <authorList>
            <person name="Bendahmane M."/>
        </authorList>
    </citation>
    <scope>NUCLEOTIDE SEQUENCE [LARGE SCALE GENOMIC DNA]</scope>
    <source>
        <strain evidence="3">cv. Old Blush</strain>
    </source>
</reference>
<keyword evidence="1" id="KW-1133">Transmembrane helix</keyword>
<dbReference type="Gramene" id="PRQ18014">
    <property type="protein sequence ID" value="PRQ18014"/>
    <property type="gene ID" value="RchiOBHm_Chr7g0201221"/>
</dbReference>